<dbReference type="PANTHER" id="PTHR36720">
    <property type="entry name" value="TAF RNA POLYMERASE I SUBUNIT A"/>
    <property type="match status" value="1"/>
</dbReference>
<sequence>MTLPVAGESPPKTENENQGSEVPTKINRKSLRKRRRLEDREARRREKKIRGTLLAASFPSYCLRQGIGDLQCVGEKHRSQHRKRLWRLLNKLLLRHNWAEAGGVLSVLLQATAADRSPSVNRAKYSAALELLVKIKDKTVSSRRIQSVYELWMKKLGSLHFNWSTIISQEKFAVGCEFTLNCLQHGNIEDAYQTALCAMQEKCFDGHPLANLVVGLTFYELWYSDVPKELQMTKLDISGTYVSPEVPGDGIGMRMDFSRGNDALEAEESNSGSQCDLNTSVAFNKVVENSESQQIRPMDVDDNVKKETSYASSQSCKSGMESAKAGGDSEHSLSNYSGDLPSVSIFYTRDLPSWLLPIKLQSSHENLEDAFYTHRKLHNNHYKSALKHLHIALNSTPPVVEALHPLIQMLLLGDQVQEAIDELETLSRSLDSLILLRLKASILEHFDSANFVKIYTCYEDILKKDPACSDSLAKLILMHRGGDYDTQSLVEMIALHLEATYGSCDTWRELASCFLRLSQCQEDRISSCGVSSDGHDQGRLGHSNSNPELFTRGESGKTWRFRAKWWLSRHFNDRILISDISSGDLKLLTFKAAVASHIYGRRFRYVVKQGIFDNVFCSCFKNPSYHSTSELPLPWSLAQIQIVR</sequence>
<feature type="compositionally biased region" description="Basic and acidic residues" evidence="1">
    <location>
        <begin position="298"/>
        <end position="308"/>
    </location>
</feature>
<dbReference type="InterPro" id="IPR039495">
    <property type="entry name" value="TAF1A"/>
</dbReference>
<evidence type="ECO:0000313" key="2">
    <source>
        <dbReference type="EMBL" id="CAA0816334.1"/>
    </source>
</evidence>
<dbReference type="OrthoDB" id="1899337at2759"/>
<dbReference type="Pfam" id="PF14929">
    <property type="entry name" value="TAF1_subA"/>
    <property type="match status" value="1"/>
</dbReference>
<dbReference type="EMBL" id="CACSLK010013932">
    <property type="protein sequence ID" value="CAA0816334.1"/>
    <property type="molecule type" value="Genomic_DNA"/>
</dbReference>
<gene>
    <name evidence="2" type="ORF">SHERM_16202</name>
</gene>
<dbReference type="GO" id="GO:0000120">
    <property type="term" value="C:RNA polymerase I transcription regulator complex"/>
    <property type="evidence" value="ECO:0007669"/>
    <property type="project" value="InterPro"/>
</dbReference>
<reference evidence="2" key="1">
    <citation type="submission" date="2019-12" db="EMBL/GenBank/DDBJ databases">
        <authorList>
            <person name="Scholes J."/>
        </authorList>
    </citation>
    <scope>NUCLEOTIDE SEQUENCE</scope>
</reference>
<protein>
    <submittedName>
        <fullName evidence="2">Uncharacterized protein</fullName>
    </submittedName>
</protein>
<proteinExistence type="predicted"/>
<dbReference type="PANTHER" id="PTHR36720:SF1">
    <property type="entry name" value="TAF RNA POLYMERASE I SUBUNIT A"/>
    <property type="match status" value="1"/>
</dbReference>
<name>A0A9N7R6Y0_STRHE</name>
<feature type="compositionally biased region" description="Basic residues" evidence="1">
    <location>
        <begin position="26"/>
        <end position="35"/>
    </location>
</feature>
<feature type="region of interest" description="Disordered" evidence="1">
    <location>
        <begin position="288"/>
        <end position="332"/>
    </location>
</feature>
<dbReference type="AlphaFoldDB" id="A0A9N7R6Y0"/>
<evidence type="ECO:0000313" key="3">
    <source>
        <dbReference type="Proteomes" id="UP001153555"/>
    </source>
</evidence>
<comment type="caution">
    <text evidence="2">The sequence shown here is derived from an EMBL/GenBank/DDBJ whole genome shotgun (WGS) entry which is preliminary data.</text>
</comment>
<evidence type="ECO:0000256" key="1">
    <source>
        <dbReference type="SAM" id="MobiDB-lite"/>
    </source>
</evidence>
<feature type="region of interest" description="Disordered" evidence="1">
    <location>
        <begin position="1"/>
        <end position="43"/>
    </location>
</feature>
<dbReference type="GO" id="GO:0006360">
    <property type="term" value="P:transcription by RNA polymerase I"/>
    <property type="evidence" value="ECO:0007669"/>
    <property type="project" value="InterPro"/>
</dbReference>
<keyword evidence="3" id="KW-1185">Reference proteome</keyword>
<accession>A0A9N7R6Y0</accession>
<dbReference type="Proteomes" id="UP001153555">
    <property type="component" value="Unassembled WGS sequence"/>
</dbReference>
<organism evidence="2 3">
    <name type="scientific">Striga hermonthica</name>
    <name type="common">Purple witchweed</name>
    <name type="synonym">Buchnera hermonthica</name>
    <dbReference type="NCBI Taxonomy" id="68872"/>
    <lineage>
        <taxon>Eukaryota</taxon>
        <taxon>Viridiplantae</taxon>
        <taxon>Streptophyta</taxon>
        <taxon>Embryophyta</taxon>
        <taxon>Tracheophyta</taxon>
        <taxon>Spermatophyta</taxon>
        <taxon>Magnoliopsida</taxon>
        <taxon>eudicotyledons</taxon>
        <taxon>Gunneridae</taxon>
        <taxon>Pentapetalae</taxon>
        <taxon>asterids</taxon>
        <taxon>lamiids</taxon>
        <taxon>Lamiales</taxon>
        <taxon>Orobanchaceae</taxon>
        <taxon>Buchnereae</taxon>
        <taxon>Striga</taxon>
    </lineage>
</organism>